<gene>
    <name evidence="4" type="ORF">AOQ72_30485</name>
</gene>
<dbReference type="PANTHER" id="PTHR38781">
    <property type="entry name" value="ANTITOXIN DINJ-RELATED"/>
    <property type="match status" value="1"/>
</dbReference>
<dbReference type="NCBIfam" id="TIGR02384">
    <property type="entry name" value="RelB_DinJ"/>
    <property type="match status" value="1"/>
</dbReference>
<dbReference type="RefSeq" id="WP_057029124.1">
    <property type="nucleotide sequence ID" value="NZ_LJYF01000031.1"/>
</dbReference>
<feature type="region of interest" description="Disordered" evidence="3">
    <location>
        <begin position="78"/>
        <end position="102"/>
    </location>
</feature>
<dbReference type="GO" id="GO:0006351">
    <property type="term" value="P:DNA-templated transcription"/>
    <property type="evidence" value="ECO:0007669"/>
    <property type="project" value="TreeGrafter"/>
</dbReference>
<comment type="caution">
    <text evidence="4">The sequence shown here is derived from an EMBL/GenBank/DDBJ whole genome shotgun (WGS) entry which is preliminary data.</text>
</comment>
<dbReference type="OrthoDB" id="9799097at2"/>
<organism evidence="4 5">
    <name type="scientific">Bradyrhizobium yuanmingense</name>
    <dbReference type="NCBI Taxonomy" id="108015"/>
    <lineage>
        <taxon>Bacteria</taxon>
        <taxon>Pseudomonadati</taxon>
        <taxon>Pseudomonadota</taxon>
        <taxon>Alphaproteobacteria</taxon>
        <taxon>Hyphomicrobiales</taxon>
        <taxon>Nitrobacteraceae</taxon>
        <taxon>Bradyrhizobium</taxon>
    </lineage>
</organism>
<accession>A0A0R3C434</accession>
<dbReference type="Gene3D" id="1.10.1220.10">
    <property type="entry name" value="Met repressor-like"/>
    <property type="match status" value="1"/>
</dbReference>
<dbReference type="InterPro" id="IPR013321">
    <property type="entry name" value="Arc_rbn_hlx_hlx"/>
</dbReference>
<dbReference type="Gene3D" id="6.20.450.20">
    <property type="match status" value="1"/>
</dbReference>
<dbReference type="AlphaFoldDB" id="A0A0R3C434"/>
<name>A0A0R3C434_9BRAD</name>
<evidence type="ECO:0000313" key="5">
    <source>
        <dbReference type="Proteomes" id="UP000051380"/>
    </source>
</evidence>
<dbReference type="InterPro" id="IPR007337">
    <property type="entry name" value="RelB/DinJ"/>
</dbReference>
<evidence type="ECO:0000313" key="4">
    <source>
        <dbReference type="EMBL" id="KRP92486.1"/>
    </source>
</evidence>
<sequence length="102" mass="11185">MAANALVQTRIDAEVRDRASAVLEEIGLTVSDAVRILLTRTANEGALPLELLTNGKAHDAWFRAKVLEALNDTRPDVSDEQAEAHFAKRRAAARHRADEPKS</sequence>
<evidence type="ECO:0000256" key="2">
    <source>
        <dbReference type="ARBA" id="ARBA00022649"/>
    </source>
</evidence>
<proteinExistence type="inferred from homology"/>
<evidence type="ECO:0000256" key="3">
    <source>
        <dbReference type="SAM" id="MobiDB-lite"/>
    </source>
</evidence>
<comment type="similarity">
    <text evidence="1">Belongs to the RelB/DinJ antitoxin family.</text>
</comment>
<dbReference type="EMBL" id="LJYF01000031">
    <property type="protein sequence ID" value="KRP92486.1"/>
    <property type="molecule type" value="Genomic_DNA"/>
</dbReference>
<keyword evidence="2" id="KW-1277">Toxin-antitoxin system</keyword>
<evidence type="ECO:0000256" key="1">
    <source>
        <dbReference type="ARBA" id="ARBA00010562"/>
    </source>
</evidence>
<dbReference type="Pfam" id="PF04221">
    <property type="entry name" value="RelB"/>
    <property type="match status" value="1"/>
</dbReference>
<reference evidence="4 5" key="1">
    <citation type="submission" date="2015-09" db="EMBL/GenBank/DDBJ databases">
        <title>Draft Genome Sequence of the Strain BR 3267 (Bradyrhizobium yuanmingense) recommended as inoculant for cowpea in Brazil.</title>
        <authorList>
            <person name="Simoes-Araujo J.L."/>
            <person name="Zilli J.E."/>
        </authorList>
    </citation>
    <scope>NUCLEOTIDE SEQUENCE [LARGE SCALE GENOMIC DNA]</scope>
    <source>
        <strain evidence="4 5">BR3267</strain>
    </source>
</reference>
<protein>
    <submittedName>
        <fullName evidence="4">Damage-inducible protein</fullName>
    </submittedName>
</protein>
<dbReference type="PANTHER" id="PTHR38781:SF1">
    <property type="entry name" value="ANTITOXIN DINJ-RELATED"/>
    <property type="match status" value="1"/>
</dbReference>
<dbReference type="Proteomes" id="UP000051380">
    <property type="component" value="Unassembled WGS sequence"/>
</dbReference>
<dbReference type="GO" id="GO:0006355">
    <property type="term" value="P:regulation of DNA-templated transcription"/>
    <property type="evidence" value="ECO:0007669"/>
    <property type="project" value="InterPro"/>
</dbReference>